<evidence type="ECO:0000259" key="4">
    <source>
        <dbReference type="PROSITE" id="PS51352"/>
    </source>
</evidence>
<dbReference type="GO" id="GO:0008379">
    <property type="term" value="F:thioredoxin peroxidase activity"/>
    <property type="evidence" value="ECO:0007669"/>
    <property type="project" value="InterPro"/>
</dbReference>
<feature type="signal peptide" evidence="3">
    <location>
        <begin position="1"/>
        <end position="19"/>
    </location>
</feature>
<dbReference type="InterPro" id="IPR050455">
    <property type="entry name" value="Tpx_Peroxidase_subfamily"/>
</dbReference>
<dbReference type="Gene3D" id="3.40.30.10">
    <property type="entry name" value="Glutaredoxin"/>
    <property type="match status" value="1"/>
</dbReference>
<reference evidence="5 6" key="1">
    <citation type="submission" date="2012-12" db="EMBL/GenBank/DDBJ databases">
        <title>Genome Assembly of Photobacterium sp. AK15.</title>
        <authorList>
            <person name="Khatri I."/>
            <person name="Vaidya B."/>
            <person name="Srinivas T.N.R."/>
            <person name="Subramanian S."/>
            <person name="Pinnaka A."/>
        </authorList>
    </citation>
    <scope>NUCLEOTIDE SEQUENCE [LARGE SCALE GENOMIC DNA]</scope>
    <source>
        <strain evidence="5 6">AK15</strain>
    </source>
</reference>
<keyword evidence="3" id="KW-0732">Signal</keyword>
<dbReference type="PROSITE" id="PS51352">
    <property type="entry name" value="THIOREDOXIN_2"/>
    <property type="match status" value="1"/>
</dbReference>
<evidence type="ECO:0000313" key="6">
    <source>
        <dbReference type="Proteomes" id="UP000011134"/>
    </source>
</evidence>
<dbReference type="Proteomes" id="UP000011134">
    <property type="component" value="Unassembled WGS sequence"/>
</dbReference>
<keyword evidence="5" id="KW-0560">Oxidoreductase</keyword>
<dbReference type="NCBIfam" id="NF001808">
    <property type="entry name" value="PRK00522.1"/>
    <property type="match status" value="1"/>
</dbReference>
<protein>
    <submittedName>
        <fullName evidence="5">Thioredoxin peroxidase</fullName>
    </submittedName>
</protein>
<dbReference type="PATRIC" id="fig|1056511.3.peg.1277"/>
<dbReference type="InterPro" id="IPR013766">
    <property type="entry name" value="Thioredoxin_domain"/>
</dbReference>
<evidence type="ECO:0000256" key="2">
    <source>
        <dbReference type="ARBA" id="ARBA00023284"/>
    </source>
</evidence>
<dbReference type="CDD" id="cd03014">
    <property type="entry name" value="PRX_Atyp2cys"/>
    <property type="match status" value="1"/>
</dbReference>
<dbReference type="PANTHER" id="PTHR43110">
    <property type="entry name" value="THIOL PEROXIDASE"/>
    <property type="match status" value="1"/>
</dbReference>
<dbReference type="PANTHER" id="PTHR43110:SF1">
    <property type="entry name" value="THIOL PEROXIDASE"/>
    <property type="match status" value="1"/>
</dbReference>
<proteinExistence type="predicted"/>
<keyword evidence="5" id="KW-0575">Peroxidase</keyword>
<dbReference type="Pfam" id="PF08534">
    <property type="entry name" value="Redoxin"/>
    <property type="match status" value="1"/>
</dbReference>
<comment type="caution">
    <text evidence="5">The sequence shown here is derived from an EMBL/GenBank/DDBJ whole genome shotgun (WGS) entry which is preliminary data.</text>
</comment>
<sequence>MKKLLVAAAIMLAANTSMARDFATTQANSALGEGNVITLNKENTFNLSGHEVKVGDYFPSMMLMDESLANFDTSKNAGKVRVYNVLASVDTPVCVQQVKDLSQYIAQHNEELAGIEMLAISADTAFAQMRFRQQENLEKNFLFLSDSINHEFGKKTGVQIRELGLLARSIIVVDKNNKIVHIQRVPELTTIPDLEKAVSIAKSKV</sequence>
<name>L8JD75_9GAMM</name>
<evidence type="ECO:0000256" key="1">
    <source>
        <dbReference type="ARBA" id="ARBA00023157"/>
    </source>
</evidence>
<feature type="domain" description="Thioredoxin" evidence="4">
    <location>
        <begin position="52"/>
        <end position="203"/>
    </location>
</feature>
<dbReference type="EMBL" id="AMZO01000006">
    <property type="protein sequence ID" value="ELR66750.1"/>
    <property type="molecule type" value="Genomic_DNA"/>
</dbReference>
<keyword evidence="2" id="KW-0676">Redox-active center</keyword>
<dbReference type="RefSeq" id="WP_007463685.1">
    <property type="nucleotide sequence ID" value="NZ_AMZO01000006.1"/>
</dbReference>
<evidence type="ECO:0000256" key="3">
    <source>
        <dbReference type="SAM" id="SignalP"/>
    </source>
</evidence>
<keyword evidence="1" id="KW-1015">Disulfide bond</keyword>
<dbReference type="SUPFAM" id="SSF52833">
    <property type="entry name" value="Thioredoxin-like"/>
    <property type="match status" value="1"/>
</dbReference>
<feature type="chain" id="PRO_5003993576" evidence="3">
    <location>
        <begin position="20"/>
        <end position="205"/>
    </location>
</feature>
<organism evidence="5 6">
    <name type="scientific">Photobacterium marinum</name>
    <dbReference type="NCBI Taxonomy" id="1056511"/>
    <lineage>
        <taxon>Bacteria</taxon>
        <taxon>Pseudomonadati</taxon>
        <taxon>Pseudomonadota</taxon>
        <taxon>Gammaproteobacteria</taxon>
        <taxon>Vibrionales</taxon>
        <taxon>Vibrionaceae</taxon>
        <taxon>Photobacterium</taxon>
    </lineage>
</organism>
<evidence type="ECO:0000313" key="5">
    <source>
        <dbReference type="EMBL" id="ELR66750.1"/>
    </source>
</evidence>
<dbReference type="InterPro" id="IPR013740">
    <property type="entry name" value="Redoxin"/>
</dbReference>
<gene>
    <name evidence="5" type="ORF">C942_04448</name>
</gene>
<dbReference type="InterPro" id="IPR036249">
    <property type="entry name" value="Thioredoxin-like_sf"/>
</dbReference>
<dbReference type="OrthoDB" id="9781543at2"/>
<dbReference type="InterPro" id="IPR002065">
    <property type="entry name" value="TPX"/>
</dbReference>
<accession>L8JD75</accession>
<keyword evidence="6" id="KW-1185">Reference proteome</keyword>
<dbReference type="AlphaFoldDB" id="L8JD75"/>